<comment type="caution">
    <text evidence="9">The sequence shown here is derived from an EMBL/GenBank/DDBJ whole genome shotgun (WGS) entry which is preliminary data.</text>
</comment>
<dbReference type="Proteomes" id="UP000325255">
    <property type="component" value="Unassembled WGS sequence"/>
</dbReference>
<keyword evidence="7" id="KW-0862">Zinc</keyword>
<feature type="transmembrane region" description="Helical" evidence="8">
    <location>
        <begin position="85"/>
        <end position="105"/>
    </location>
</feature>
<evidence type="ECO:0000256" key="5">
    <source>
        <dbReference type="ARBA" id="ARBA00022989"/>
    </source>
</evidence>
<dbReference type="EMBL" id="VWPK01000005">
    <property type="protein sequence ID" value="KAA5613650.1"/>
    <property type="molecule type" value="Genomic_DNA"/>
</dbReference>
<feature type="transmembrane region" description="Helical" evidence="8">
    <location>
        <begin position="141"/>
        <end position="159"/>
    </location>
</feature>
<protein>
    <submittedName>
        <fullName evidence="9">Hemolysin III family protein</fullName>
    </submittedName>
</protein>
<dbReference type="GO" id="GO:0046872">
    <property type="term" value="F:metal ion binding"/>
    <property type="evidence" value="ECO:0007669"/>
    <property type="project" value="UniProtKB-KW"/>
</dbReference>
<feature type="binding site" evidence="7">
    <location>
        <position position="71"/>
    </location>
    <ligand>
        <name>Zn(2+)</name>
        <dbReference type="ChEBI" id="CHEBI:29105"/>
    </ligand>
</feature>
<dbReference type="PANTHER" id="PTHR20855">
    <property type="entry name" value="ADIPOR/PROGESTIN RECEPTOR-RELATED"/>
    <property type="match status" value="1"/>
</dbReference>
<evidence type="ECO:0000256" key="8">
    <source>
        <dbReference type="SAM" id="Phobius"/>
    </source>
</evidence>
<dbReference type="InterPro" id="IPR004254">
    <property type="entry name" value="AdipoR/HlyIII-related"/>
</dbReference>
<dbReference type="RefSeq" id="WP_150039398.1">
    <property type="nucleotide sequence ID" value="NZ_OW485601.1"/>
</dbReference>
<evidence type="ECO:0000256" key="3">
    <source>
        <dbReference type="ARBA" id="ARBA00022475"/>
    </source>
</evidence>
<proteinExistence type="inferred from homology"/>
<name>A0A5M6IZ73_9PROT</name>
<feature type="transmembrane region" description="Helical" evidence="8">
    <location>
        <begin position="53"/>
        <end position="73"/>
    </location>
</feature>
<keyword evidence="6 8" id="KW-0472">Membrane</keyword>
<keyword evidence="3" id="KW-1003">Cell membrane</keyword>
<evidence type="ECO:0000256" key="1">
    <source>
        <dbReference type="ARBA" id="ARBA00004651"/>
    </source>
</evidence>
<evidence type="ECO:0000256" key="6">
    <source>
        <dbReference type="ARBA" id="ARBA00023136"/>
    </source>
</evidence>
<gene>
    <name evidence="9" type="ORF">F1189_04345</name>
</gene>
<dbReference type="GO" id="GO:0140911">
    <property type="term" value="F:pore-forming activity"/>
    <property type="evidence" value="ECO:0007669"/>
    <property type="project" value="InterPro"/>
</dbReference>
<feature type="transmembrane region" description="Helical" evidence="8">
    <location>
        <begin position="165"/>
        <end position="184"/>
    </location>
</feature>
<dbReference type="InterPro" id="IPR005744">
    <property type="entry name" value="Hy-lIII"/>
</dbReference>
<evidence type="ECO:0000256" key="4">
    <source>
        <dbReference type="ARBA" id="ARBA00022692"/>
    </source>
</evidence>
<reference evidence="9 10" key="1">
    <citation type="submission" date="2019-09" db="EMBL/GenBank/DDBJ databases">
        <title>Genome sequence of Rhodovastum atsumiense, a diverse member of the Acetobacteraceae family of non-sulfur purple photosynthetic bacteria.</title>
        <authorList>
            <person name="Meyer T."/>
            <person name="Kyndt J."/>
        </authorList>
    </citation>
    <scope>NUCLEOTIDE SEQUENCE [LARGE SCALE GENOMIC DNA]</scope>
    <source>
        <strain evidence="9 10">DSM 21279</strain>
    </source>
</reference>
<evidence type="ECO:0000256" key="7">
    <source>
        <dbReference type="PIRSR" id="PIRSR604254-1"/>
    </source>
</evidence>
<keyword evidence="4 8" id="KW-0812">Transmembrane</keyword>
<dbReference type="OrthoDB" id="9813689at2"/>
<sequence length="219" mass="23675">MPQAPHNFPSYSRAEITADRIVHLIGVPTAVIAAIWLIVAVSHTDSTRLIVTMSIYSAGLVGMLTASAAYHLSPPGRLKEILRRADHAMIFVMIAGSYTPFTLNALDSPDGVVLCAVVWSLAVFGVTMKLLFPRRFERMSLVLYLGMGWLVLSMIPSLIDRLPGPAFALLVGGGIAYSIGAVIYTRRRLRFHNAAWHVLVLIGAGLHLTALTTAFLPGA</sequence>
<comment type="similarity">
    <text evidence="2">Belongs to the UPF0073 (Hly-III) family.</text>
</comment>
<dbReference type="Pfam" id="PF03006">
    <property type="entry name" value="HlyIII"/>
    <property type="match status" value="1"/>
</dbReference>
<accession>A0A5M6IZ73</accession>
<evidence type="ECO:0000313" key="10">
    <source>
        <dbReference type="Proteomes" id="UP000325255"/>
    </source>
</evidence>
<feature type="transmembrane region" description="Helical" evidence="8">
    <location>
        <begin position="111"/>
        <end position="132"/>
    </location>
</feature>
<dbReference type="AlphaFoldDB" id="A0A5M6IZ73"/>
<keyword evidence="10" id="KW-1185">Reference proteome</keyword>
<evidence type="ECO:0000256" key="2">
    <source>
        <dbReference type="ARBA" id="ARBA00008488"/>
    </source>
</evidence>
<evidence type="ECO:0000313" key="9">
    <source>
        <dbReference type="EMBL" id="KAA5613650.1"/>
    </source>
</evidence>
<dbReference type="GO" id="GO:0005886">
    <property type="term" value="C:plasma membrane"/>
    <property type="evidence" value="ECO:0007669"/>
    <property type="project" value="UniProtKB-SubCell"/>
</dbReference>
<organism evidence="9 10">
    <name type="scientific">Rhodovastum atsumiense</name>
    <dbReference type="NCBI Taxonomy" id="504468"/>
    <lineage>
        <taxon>Bacteria</taxon>
        <taxon>Pseudomonadati</taxon>
        <taxon>Pseudomonadota</taxon>
        <taxon>Alphaproteobacteria</taxon>
        <taxon>Acetobacterales</taxon>
        <taxon>Acetobacteraceae</taxon>
        <taxon>Rhodovastum</taxon>
    </lineage>
</organism>
<feature type="binding site" evidence="7">
    <location>
        <position position="197"/>
    </location>
    <ligand>
        <name>Zn(2+)</name>
        <dbReference type="ChEBI" id="CHEBI:29105"/>
    </ligand>
</feature>
<dbReference type="PANTHER" id="PTHR20855:SF3">
    <property type="entry name" value="LD03007P"/>
    <property type="match status" value="1"/>
</dbReference>
<comment type="subcellular location">
    <subcellularLocation>
        <location evidence="1">Cell membrane</location>
        <topology evidence="1">Multi-pass membrane protein</topology>
    </subcellularLocation>
</comment>
<keyword evidence="7" id="KW-0479">Metal-binding</keyword>
<dbReference type="NCBIfam" id="TIGR01065">
    <property type="entry name" value="hlyIII"/>
    <property type="match status" value="1"/>
</dbReference>
<feature type="transmembrane region" description="Helical" evidence="8">
    <location>
        <begin position="21"/>
        <end position="41"/>
    </location>
</feature>
<feature type="transmembrane region" description="Helical" evidence="8">
    <location>
        <begin position="196"/>
        <end position="216"/>
    </location>
</feature>
<keyword evidence="5 8" id="KW-1133">Transmembrane helix</keyword>